<sequence>MSWKKKSDLPTEKESQIIDAYLKPSYGIYVVSSASDRGKAAYLANCVFQVSAFPPLFAFCSNHDNDTTKHIEESQKFAISVMTQALSKEQITTFGYTHSDQNNKFDQVEHIIQEDIPIVTENCNAWFLCKVEKSMDIGTHQLYIGSIIDYALSDTDIESLTYAQYQAMKHGFSPKNSPTHIKLHKEEPKKEETPKEDTNQPKTKPKQMRCEICGYVYDESDPEHEHTFDELSGEWTCPVCNAPKDDFVEI</sequence>
<evidence type="ECO:0000313" key="2">
    <source>
        <dbReference type="Proteomes" id="UP000826212"/>
    </source>
</evidence>
<protein>
    <submittedName>
        <fullName evidence="1">Flavin reductase</fullName>
    </submittedName>
</protein>
<accession>A0AC61NNY3</accession>
<reference evidence="1" key="1">
    <citation type="submission" date="2021-08" db="EMBL/GenBank/DDBJ databases">
        <title>Novel anaerobic bacterium isolated from sea squirt in East Sea, Republic of Korea.</title>
        <authorList>
            <person name="Nguyen T.H."/>
            <person name="Li Z."/>
            <person name="Lee Y.-J."/>
            <person name="Ko J."/>
            <person name="Kim S.-G."/>
        </authorList>
    </citation>
    <scope>NUCLEOTIDE SEQUENCE</scope>
    <source>
        <strain evidence="1">KCTC 25031</strain>
    </source>
</reference>
<proteinExistence type="predicted"/>
<name>A0AC61NNY3_9BACT</name>
<dbReference type="EMBL" id="CP081303">
    <property type="protein sequence ID" value="QZE13677.1"/>
    <property type="molecule type" value="Genomic_DNA"/>
</dbReference>
<organism evidence="1 2">
    <name type="scientific">Halosquirtibacter laminarini</name>
    <dbReference type="NCBI Taxonomy" id="3374600"/>
    <lineage>
        <taxon>Bacteria</taxon>
        <taxon>Pseudomonadati</taxon>
        <taxon>Bacteroidota</taxon>
        <taxon>Bacteroidia</taxon>
        <taxon>Marinilabiliales</taxon>
        <taxon>Prolixibacteraceae</taxon>
        <taxon>Halosquirtibacter</taxon>
    </lineage>
</organism>
<gene>
    <name evidence="1" type="ORF">K4L44_14055</name>
</gene>
<keyword evidence="2" id="KW-1185">Reference proteome</keyword>
<dbReference type="Proteomes" id="UP000826212">
    <property type="component" value="Chromosome"/>
</dbReference>
<evidence type="ECO:0000313" key="1">
    <source>
        <dbReference type="EMBL" id="QZE13677.1"/>
    </source>
</evidence>